<evidence type="ECO:0000313" key="1">
    <source>
        <dbReference type="EMBL" id="MBV7268114.1"/>
    </source>
</evidence>
<reference evidence="1" key="1">
    <citation type="submission" date="2021-04" db="EMBL/GenBank/DDBJ databases">
        <authorList>
            <person name="Pira H."/>
            <person name="Risdian C."/>
            <person name="Wink J."/>
        </authorList>
    </citation>
    <scope>NUCLEOTIDE SEQUENCE</scope>
    <source>
        <strain evidence="1">WHY3</strain>
    </source>
</reference>
<dbReference type="AlphaFoldDB" id="A0A9X1F6M4"/>
<dbReference type="Proteomes" id="UP001138894">
    <property type="component" value="Unassembled WGS sequence"/>
</dbReference>
<accession>A0A9X1F6M4</accession>
<name>A0A9X1F6M4_9FLAO</name>
<evidence type="ECO:0000313" key="2">
    <source>
        <dbReference type="Proteomes" id="UP001138894"/>
    </source>
</evidence>
<protein>
    <submittedName>
        <fullName evidence="1">Uncharacterized protein</fullName>
    </submittedName>
</protein>
<dbReference type="RefSeq" id="WP_218544662.1">
    <property type="nucleotide sequence ID" value="NZ_JAGSPD010000002.1"/>
</dbReference>
<gene>
    <name evidence="1" type="ORF">KCG49_02785</name>
</gene>
<comment type="caution">
    <text evidence="1">The sequence shown here is derived from an EMBL/GenBank/DDBJ whole genome shotgun (WGS) entry which is preliminary data.</text>
</comment>
<proteinExistence type="predicted"/>
<sequence>MFTNIKCPKCERANNFVSEVVEVRDYNFKLSAIKCGSCNTVVSFLEYYNNGALLQKIIKFLKIR</sequence>
<keyword evidence="2" id="KW-1185">Reference proteome</keyword>
<organism evidence="1 2">
    <name type="scientific">Winogradskyella luteola</name>
    <dbReference type="NCBI Taxonomy" id="2828330"/>
    <lineage>
        <taxon>Bacteria</taxon>
        <taxon>Pseudomonadati</taxon>
        <taxon>Bacteroidota</taxon>
        <taxon>Flavobacteriia</taxon>
        <taxon>Flavobacteriales</taxon>
        <taxon>Flavobacteriaceae</taxon>
        <taxon>Winogradskyella</taxon>
    </lineage>
</organism>
<dbReference type="EMBL" id="JAGSPD010000002">
    <property type="protein sequence ID" value="MBV7268114.1"/>
    <property type="molecule type" value="Genomic_DNA"/>
</dbReference>